<dbReference type="Pfam" id="PF23247">
    <property type="entry name" value="LRR_RPS2"/>
    <property type="match status" value="1"/>
</dbReference>
<dbReference type="InterPro" id="IPR057135">
    <property type="entry name" value="At4g27190-like_LRR"/>
</dbReference>
<protein>
    <recommendedName>
        <fullName evidence="2">Disease resistance protein At4g27190-like leucine-rich repeats domain-containing protein</fullName>
    </recommendedName>
</protein>
<dbReference type="AlphaFoldDB" id="A0A5C7HN36"/>
<keyword evidence="1" id="KW-0611">Plant defense</keyword>
<evidence type="ECO:0000259" key="2">
    <source>
        <dbReference type="Pfam" id="PF23247"/>
    </source>
</evidence>
<comment type="caution">
    <text evidence="3">The sequence shown here is derived from an EMBL/GenBank/DDBJ whole genome shotgun (WGS) entry which is preliminary data.</text>
</comment>
<dbReference type="InterPro" id="IPR032675">
    <property type="entry name" value="LRR_dom_sf"/>
</dbReference>
<name>A0A5C7HN36_9ROSI</name>
<dbReference type="Gene3D" id="3.80.10.10">
    <property type="entry name" value="Ribonuclease Inhibitor"/>
    <property type="match status" value="1"/>
</dbReference>
<dbReference type="InterPro" id="IPR050905">
    <property type="entry name" value="Plant_NBS-LRR"/>
</dbReference>
<dbReference type="EMBL" id="VAHF01000007">
    <property type="protein sequence ID" value="TXG58229.1"/>
    <property type="molecule type" value="Genomic_DNA"/>
</dbReference>
<accession>A0A5C7HN36</accession>
<evidence type="ECO:0000256" key="1">
    <source>
        <dbReference type="ARBA" id="ARBA00022821"/>
    </source>
</evidence>
<evidence type="ECO:0000313" key="4">
    <source>
        <dbReference type="Proteomes" id="UP000323000"/>
    </source>
</evidence>
<feature type="domain" description="Disease resistance protein At4g27190-like leucine-rich repeats" evidence="2">
    <location>
        <begin position="82"/>
        <end position="218"/>
    </location>
</feature>
<dbReference type="PANTHER" id="PTHR33463:SF209">
    <property type="entry name" value="DISEASE RESISTANCE PROTEIN RPS2-LIKE"/>
    <property type="match status" value="1"/>
</dbReference>
<dbReference type="PANTHER" id="PTHR33463">
    <property type="entry name" value="NB-ARC DOMAIN-CONTAINING PROTEIN-RELATED"/>
    <property type="match status" value="1"/>
</dbReference>
<keyword evidence="4" id="KW-1185">Reference proteome</keyword>
<gene>
    <name evidence="3" type="ORF">EZV62_016058</name>
</gene>
<reference evidence="4" key="1">
    <citation type="journal article" date="2019" name="Gigascience">
        <title>De novo genome assembly of the endangered Acer yangbiense, a plant species with extremely small populations endemic to Yunnan Province, China.</title>
        <authorList>
            <person name="Yang J."/>
            <person name="Wariss H.M."/>
            <person name="Tao L."/>
            <person name="Zhang R."/>
            <person name="Yun Q."/>
            <person name="Hollingsworth P."/>
            <person name="Dao Z."/>
            <person name="Luo G."/>
            <person name="Guo H."/>
            <person name="Ma Y."/>
            <person name="Sun W."/>
        </authorList>
    </citation>
    <scope>NUCLEOTIDE SEQUENCE [LARGE SCALE GENOMIC DNA]</scope>
    <source>
        <strain evidence="4">cv. Malutang</strain>
    </source>
</reference>
<dbReference type="Proteomes" id="UP000323000">
    <property type="component" value="Chromosome 7"/>
</dbReference>
<dbReference type="OrthoDB" id="1746449at2759"/>
<organism evidence="3 4">
    <name type="scientific">Acer yangbiense</name>
    <dbReference type="NCBI Taxonomy" id="1000413"/>
    <lineage>
        <taxon>Eukaryota</taxon>
        <taxon>Viridiplantae</taxon>
        <taxon>Streptophyta</taxon>
        <taxon>Embryophyta</taxon>
        <taxon>Tracheophyta</taxon>
        <taxon>Spermatophyta</taxon>
        <taxon>Magnoliopsida</taxon>
        <taxon>eudicotyledons</taxon>
        <taxon>Gunneridae</taxon>
        <taxon>Pentapetalae</taxon>
        <taxon>rosids</taxon>
        <taxon>malvids</taxon>
        <taxon>Sapindales</taxon>
        <taxon>Sapindaceae</taxon>
        <taxon>Hippocastanoideae</taxon>
        <taxon>Acereae</taxon>
        <taxon>Acer</taxon>
    </lineage>
</organism>
<dbReference type="SUPFAM" id="SSF52047">
    <property type="entry name" value="RNI-like"/>
    <property type="match status" value="1"/>
</dbReference>
<proteinExistence type="predicted"/>
<sequence length="267" mass="31308">MQVVLPKHLPKLTSFCNFVGNLIELPSLARLWIANCPKMHKFVSNSPCADASKDEQMNSKNLHSHIQPFFDEKVRLPSLSFLHIDEMRNMRKIWHHQLASDSFSKLEIFWVNDCDNLLNVFPSNMIGRLQKLEVLSVLRCNSVEEIFEELNISSCTMEGIVTKEEDIEAIPKFVFPQLTSLQLFDLPRLRCFYPRLYISMWPVLRILKMFGCKKVERLTSHYRSLLETHWTSPHENSQQPFFIFDQVRALAFKCFIHPFLSFPSNQT</sequence>
<evidence type="ECO:0000313" key="3">
    <source>
        <dbReference type="EMBL" id="TXG58229.1"/>
    </source>
</evidence>